<gene>
    <name evidence="5" type="ORF">SAY87_005967</name>
</gene>
<evidence type="ECO:0000313" key="5">
    <source>
        <dbReference type="EMBL" id="KAK4761074.1"/>
    </source>
</evidence>
<dbReference type="Gene3D" id="3.30.1370.10">
    <property type="entry name" value="K Homology domain, type 1"/>
    <property type="match status" value="2"/>
</dbReference>
<dbReference type="EMBL" id="JAXIOK010000010">
    <property type="protein sequence ID" value="KAK4761074.1"/>
    <property type="molecule type" value="Genomic_DNA"/>
</dbReference>
<evidence type="ECO:0000259" key="4">
    <source>
        <dbReference type="SMART" id="SM00322"/>
    </source>
</evidence>
<accession>A0AAN7Q8C6</accession>
<feature type="region of interest" description="Disordered" evidence="3">
    <location>
        <begin position="1"/>
        <end position="27"/>
    </location>
</feature>
<keyword evidence="1" id="KW-0677">Repeat</keyword>
<comment type="caution">
    <text evidence="5">The sequence shown here is derived from an EMBL/GenBank/DDBJ whole genome shotgun (WGS) entry which is preliminary data.</text>
</comment>
<dbReference type="Proteomes" id="UP001345219">
    <property type="component" value="Chromosome 5"/>
</dbReference>
<evidence type="ECO:0000256" key="2">
    <source>
        <dbReference type="PROSITE-ProRule" id="PRU00117"/>
    </source>
</evidence>
<dbReference type="SUPFAM" id="SSF54791">
    <property type="entry name" value="Eukaryotic type KH-domain (KH-domain type I)"/>
    <property type="match status" value="4"/>
</dbReference>
<dbReference type="SMART" id="SM00322">
    <property type="entry name" value="KH"/>
    <property type="match status" value="4"/>
</dbReference>
<evidence type="ECO:0000313" key="6">
    <source>
        <dbReference type="Proteomes" id="UP001345219"/>
    </source>
</evidence>
<feature type="region of interest" description="Disordered" evidence="3">
    <location>
        <begin position="454"/>
        <end position="540"/>
    </location>
</feature>
<dbReference type="Gene3D" id="3.30.310.210">
    <property type="match status" value="1"/>
</dbReference>
<feature type="domain" description="K Homology" evidence="4">
    <location>
        <begin position="142"/>
        <end position="217"/>
    </location>
</feature>
<dbReference type="InterPro" id="IPR036612">
    <property type="entry name" value="KH_dom_type_1_sf"/>
</dbReference>
<dbReference type="InterPro" id="IPR004087">
    <property type="entry name" value="KH_dom"/>
</dbReference>
<proteinExistence type="predicted"/>
<dbReference type="Pfam" id="PF00013">
    <property type="entry name" value="KH_1"/>
    <property type="match status" value="4"/>
</dbReference>
<name>A0AAN7Q8C6_9MYRT</name>
<feature type="compositionally biased region" description="Pro residues" evidence="3">
    <location>
        <begin position="9"/>
        <end position="21"/>
    </location>
</feature>
<evidence type="ECO:0000256" key="3">
    <source>
        <dbReference type="SAM" id="MobiDB-lite"/>
    </source>
</evidence>
<evidence type="ECO:0000256" key="1">
    <source>
        <dbReference type="ARBA" id="ARBA00022737"/>
    </source>
</evidence>
<dbReference type="GO" id="GO:0003723">
    <property type="term" value="F:RNA binding"/>
    <property type="evidence" value="ECO:0007669"/>
    <property type="project" value="UniProtKB-UniRule"/>
</dbReference>
<keyword evidence="6" id="KW-1185">Reference proteome</keyword>
<protein>
    <recommendedName>
        <fullName evidence="4">K Homology domain-containing protein</fullName>
    </recommendedName>
</protein>
<dbReference type="PANTHER" id="PTHR10288">
    <property type="entry name" value="KH DOMAIN CONTAINING RNA BINDING PROTEIN"/>
    <property type="match status" value="1"/>
</dbReference>
<organism evidence="5 6">
    <name type="scientific">Trapa incisa</name>
    <dbReference type="NCBI Taxonomy" id="236973"/>
    <lineage>
        <taxon>Eukaryota</taxon>
        <taxon>Viridiplantae</taxon>
        <taxon>Streptophyta</taxon>
        <taxon>Embryophyta</taxon>
        <taxon>Tracheophyta</taxon>
        <taxon>Spermatophyta</taxon>
        <taxon>Magnoliopsida</taxon>
        <taxon>eudicotyledons</taxon>
        <taxon>Gunneridae</taxon>
        <taxon>Pentapetalae</taxon>
        <taxon>rosids</taxon>
        <taxon>malvids</taxon>
        <taxon>Myrtales</taxon>
        <taxon>Lythraceae</taxon>
        <taxon>Trapa</taxon>
    </lineage>
</organism>
<feature type="domain" description="K Homology" evidence="4">
    <location>
        <begin position="364"/>
        <end position="439"/>
    </location>
</feature>
<feature type="compositionally biased region" description="Pro residues" evidence="3">
    <location>
        <begin position="530"/>
        <end position="540"/>
    </location>
</feature>
<dbReference type="CDD" id="cd22459">
    <property type="entry name" value="KH-I_PEPPER_rpt1_like"/>
    <property type="match status" value="1"/>
</dbReference>
<feature type="compositionally biased region" description="Pro residues" evidence="3">
    <location>
        <begin position="456"/>
        <end position="468"/>
    </location>
</feature>
<reference evidence="5 6" key="1">
    <citation type="journal article" date="2023" name="Hortic Res">
        <title>Pangenome of water caltrop reveals structural variations and asymmetric subgenome divergence after allopolyploidization.</title>
        <authorList>
            <person name="Zhang X."/>
            <person name="Chen Y."/>
            <person name="Wang L."/>
            <person name="Yuan Y."/>
            <person name="Fang M."/>
            <person name="Shi L."/>
            <person name="Lu R."/>
            <person name="Comes H.P."/>
            <person name="Ma Y."/>
            <person name="Chen Y."/>
            <person name="Huang G."/>
            <person name="Zhou Y."/>
            <person name="Zheng Z."/>
            <person name="Qiu Y."/>
        </authorList>
    </citation>
    <scope>NUCLEOTIDE SEQUENCE [LARGE SCALE GENOMIC DNA]</scope>
    <source>
        <tissue evidence="5">Roots</tissue>
    </source>
</reference>
<feature type="domain" description="K Homology" evidence="4">
    <location>
        <begin position="280"/>
        <end position="353"/>
    </location>
</feature>
<sequence length="640" mass="68237">MEASSAPVGPSPPDPPPPLPSEPAHSTFTGIAASSATSKHTEASFRILCPASKTANVPLDVPGARIRILDECATSDERVVLVCSHSTHALTKEESSLDSGLQSEKSSAPQALVRVFESFIGFSEDSEKGSSLVGNQHGKTDRVVVCRLLVGSNQLGSVGGKEGRFLEKIGQESQVSVRLVPRDQIPPCASPADELIEIVGNISAVKQALLSISVSLHDNPVPNPAHYCSSAHSGGMYNSADTMPPLEDPFPHRGHSSGRYHSDYHKRSYSHGPGRMIGEEDVIFKILCQQAKVGSLIGKGGSIIRAIENDTGAYIKIADLIPETDERIVVISARENSDQQMSPALKAVMRVHHRVAEIGFEPGNPVVARLLIPSPQIRYLLGKGGSVINEMRRGTGASIRISPKDQSPRYGGYNDEVVQVMGSLQVVEDALFHITNRIHEFMLSLKHHHPSFGGPPFKPPFSDIPPPHVRPRHNPHSPGAYPPPPPVSIPHGVDGPIPPRPPLEHQPQFPRPPGGNYGGDRPGYGLPTFDRPPSPRMWGPPPFGGTPMGPRGGPHVSGNQGPVMPGATVEVVIPQALLGHVHGENDINLIDIRQISGAKVDIYGPKPGATEGLVVVGGTPDQVRAAQSLIHAFILSGQAF</sequence>
<dbReference type="InterPro" id="IPR004088">
    <property type="entry name" value="KH_dom_type_1"/>
</dbReference>
<dbReference type="AlphaFoldDB" id="A0AAN7Q8C6"/>
<dbReference type="PROSITE" id="PS50084">
    <property type="entry name" value="KH_TYPE_1"/>
    <property type="match status" value="4"/>
</dbReference>
<feature type="domain" description="K Homology" evidence="4">
    <location>
        <begin position="565"/>
        <end position="635"/>
    </location>
</feature>
<dbReference type="CDD" id="cd22460">
    <property type="entry name" value="KH-I_PEPPER_rpt2_like"/>
    <property type="match status" value="2"/>
</dbReference>
<keyword evidence="2" id="KW-0694">RNA-binding</keyword>